<dbReference type="AlphaFoldDB" id="A0A2I2MBN8"/>
<proteinExistence type="predicted"/>
<gene>
    <name evidence="1" type="ORF">TNO010_520255</name>
</gene>
<dbReference type="RefSeq" id="WP_058885283.1">
    <property type="nucleotide sequence ID" value="NZ_JAJHTM010000003.1"/>
</dbReference>
<dbReference type="EMBL" id="OENE01000048">
    <property type="protein sequence ID" value="SOU89866.1"/>
    <property type="molecule type" value="Genomic_DNA"/>
</dbReference>
<dbReference type="Proteomes" id="UP000490060">
    <property type="component" value="Unassembled WGS sequence"/>
</dbReference>
<sequence>MEKRCLHCKNKLEGRSDKKYCSSYCRSSYHYENNKEQEDSLFFKIDKKLKNNRKILKEFNKAGYASVRKEKLLAKDFDPNYFTNYWKNSKGQVYLFCYEYGFLAQREKYILVHWQSYMKPK</sequence>
<evidence type="ECO:0008006" key="3">
    <source>
        <dbReference type="Google" id="ProtNLM"/>
    </source>
</evidence>
<evidence type="ECO:0000313" key="1">
    <source>
        <dbReference type="EMBL" id="SOU89866.1"/>
    </source>
</evidence>
<protein>
    <recommendedName>
        <fullName evidence="3">DUF2116 family Zn-ribbon domain-containing protein</fullName>
    </recommendedName>
</protein>
<accession>A0A2I2MBN8</accession>
<evidence type="ECO:0000313" key="2">
    <source>
        <dbReference type="Proteomes" id="UP000490060"/>
    </source>
</evidence>
<organism evidence="1 2">
    <name type="scientific">Tenacibaculum finnmarkense genomovar ulcerans</name>
    <dbReference type="NCBI Taxonomy" id="2781388"/>
    <lineage>
        <taxon>Bacteria</taxon>
        <taxon>Pseudomonadati</taxon>
        <taxon>Bacteroidota</taxon>
        <taxon>Flavobacteriia</taxon>
        <taxon>Flavobacteriales</taxon>
        <taxon>Flavobacteriaceae</taxon>
        <taxon>Tenacibaculum</taxon>
        <taxon>Tenacibaculum finnmarkense</taxon>
    </lineage>
</organism>
<name>A0A2I2MBN8_9FLAO</name>
<reference evidence="1 2" key="1">
    <citation type="submission" date="2017-11" db="EMBL/GenBank/DDBJ databases">
        <authorList>
            <person name="Duchaud E."/>
        </authorList>
    </citation>
    <scope>NUCLEOTIDE SEQUENCE [LARGE SCALE GENOMIC DNA]</scope>
    <source>
        <strain evidence="1 2">TNO010</strain>
    </source>
</reference>